<gene>
    <name evidence="3" type="ORF">A9D14_12825</name>
</gene>
<dbReference type="AlphaFoldDB" id="A0A1Z1FDW9"/>
<keyword evidence="1" id="KW-0812">Transmembrane</keyword>
<name>A0A1Z1FDW9_9SPHN</name>
<evidence type="ECO:0000259" key="2">
    <source>
        <dbReference type="Pfam" id="PF12697"/>
    </source>
</evidence>
<dbReference type="GO" id="GO:0016787">
    <property type="term" value="F:hydrolase activity"/>
    <property type="evidence" value="ECO:0007669"/>
    <property type="project" value="UniProtKB-KW"/>
</dbReference>
<evidence type="ECO:0000313" key="3">
    <source>
        <dbReference type="EMBL" id="ARU16887.1"/>
    </source>
</evidence>
<feature type="transmembrane region" description="Helical" evidence="1">
    <location>
        <begin position="6"/>
        <end position="27"/>
    </location>
</feature>
<reference evidence="3 4" key="1">
    <citation type="submission" date="2017-01" db="EMBL/GenBank/DDBJ databases">
        <title>Complete genome sequence of esterase-producing bacterium Croceicoccus marinus E4A9.</title>
        <authorList>
            <person name="Wu Y.-H."/>
            <person name="Cheng H."/>
            <person name="Xu L."/>
            <person name="Huo Y.-Y."/>
            <person name="Wang C.-S."/>
            <person name="Xu X.-W."/>
        </authorList>
    </citation>
    <scope>NUCLEOTIDE SEQUENCE [LARGE SCALE GENOMIC DNA]</scope>
    <source>
        <strain evidence="3 4">E4A9</strain>
    </source>
</reference>
<evidence type="ECO:0000313" key="4">
    <source>
        <dbReference type="Proteomes" id="UP000195807"/>
    </source>
</evidence>
<dbReference type="SUPFAM" id="SSF53474">
    <property type="entry name" value="alpha/beta-Hydrolases"/>
    <property type="match status" value="1"/>
</dbReference>
<accession>A0A1Z1FDW9</accession>
<dbReference type="OrthoDB" id="9798884at2"/>
<keyword evidence="1" id="KW-1133">Transmembrane helix</keyword>
<keyword evidence="4" id="KW-1185">Reference proteome</keyword>
<keyword evidence="3" id="KW-0378">Hydrolase</keyword>
<dbReference type="EMBL" id="CP019602">
    <property type="protein sequence ID" value="ARU16887.1"/>
    <property type="molecule type" value="Genomic_DNA"/>
</dbReference>
<dbReference type="PANTHER" id="PTHR12277">
    <property type="entry name" value="ALPHA/BETA HYDROLASE DOMAIN-CONTAINING PROTEIN"/>
    <property type="match status" value="1"/>
</dbReference>
<dbReference type="STRING" id="450378.GCA_001661675_02573"/>
<dbReference type="Pfam" id="PF12697">
    <property type="entry name" value="Abhydrolase_6"/>
    <property type="match status" value="1"/>
</dbReference>
<dbReference type="Gene3D" id="3.40.50.1820">
    <property type="entry name" value="alpha/beta hydrolase"/>
    <property type="match status" value="1"/>
</dbReference>
<organism evidence="3 4">
    <name type="scientific">Croceicoccus marinus</name>
    <dbReference type="NCBI Taxonomy" id="450378"/>
    <lineage>
        <taxon>Bacteria</taxon>
        <taxon>Pseudomonadati</taxon>
        <taxon>Pseudomonadota</taxon>
        <taxon>Alphaproteobacteria</taxon>
        <taxon>Sphingomonadales</taxon>
        <taxon>Erythrobacteraceae</taxon>
        <taxon>Croceicoccus</taxon>
    </lineage>
</organism>
<proteinExistence type="predicted"/>
<dbReference type="Proteomes" id="UP000195807">
    <property type="component" value="Chromosome"/>
</dbReference>
<evidence type="ECO:0000256" key="1">
    <source>
        <dbReference type="SAM" id="Phobius"/>
    </source>
</evidence>
<sequence length="268" mass="28839">MTAARTVLSFIVGAVLVYGLVVAAAWLGQRKLIYPAPSGRQAVPDGYERVLLQTSDGLTIDAAWRQGLPGRPVAVFFHGNGDRWSGAAQAMAPLARAGFGVLLSEYRGYSGNPGTPSEDGLYRDGDAAIAWLRDRGIADQRIVPIGNSLGSGVATRMAVTHGLDRLVLVSPFTSLPDAASARFRFLPVRQLIADRYDNRAMMEDYGGTALILHGVRDSLISIDHAGALANLSDRFTLVTFDQAGHELAYLPESGRAIRRWLHNEAGQP</sequence>
<dbReference type="InterPro" id="IPR029058">
    <property type="entry name" value="AB_hydrolase_fold"/>
</dbReference>
<keyword evidence="1" id="KW-0472">Membrane</keyword>
<protein>
    <submittedName>
        <fullName evidence="3">Alpha/beta hydrolase</fullName>
    </submittedName>
</protein>
<dbReference type="RefSeq" id="WP_066847089.1">
    <property type="nucleotide sequence ID" value="NZ_CP019602.1"/>
</dbReference>
<feature type="domain" description="AB hydrolase-1" evidence="2">
    <location>
        <begin position="75"/>
        <end position="198"/>
    </location>
</feature>
<dbReference type="KEGG" id="cman:A9D14_12825"/>
<dbReference type="InterPro" id="IPR000073">
    <property type="entry name" value="AB_hydrolase_1"/>
</dbReference>